<name>A0A3N4PSC1_9BACT</name>
<keyword evidence="1" id="KW-1133">Transmembrane helix</keyword>
<evidence type="ECO:0000313" key="3">
    <source>
        <dbReference type="Proteomes" id="UP000278351"/>
    </source>
</evidence>
<keyword evidence="3" id="KW-1185">Reference proteome</keyword>
<reference evidence="2 3" key="1">
    <citation type="submission" date="2018-11" db="EMBL/GenBank/DDBJ databases">
        <title>Chitinophaga lutea sp.nov., isolate from arsenic contaminated soil.</title>
        <authorList>
            <person name="Zong Y."/>
        </authorList>
    </citation>
    <scope>NUCLEOTIDE SEQUENCE [LARGE SCALE GENOMIC DNA]</scope>
    <source>
        <strain evidence="2 3">ZY74</strain>
    </source>
</reference>
<gene>
    <name evidence="2" type="ORF">EGT74_12550</name>
</gene>
<comment type="caution">
    <text evidence="2">The sequence shown here is derived from an EMBL/GenBank/DDBJ whole genome shotgun (WGS) entry which is preliminary data.</text>
</comment>
<dbReference type="RefSeq" id="WP_123846902.1">
    <property type="nucleotide sequence ID" value="NZ_RPDH01000002.1"/>
</dbReference>
<proteinExistence type="predicted"/>
<feature type="transmembrane region" description="Helical" evidence="1">
    <location>
        <begin position="21"/>
        <end position="39"/>
    </location>
</feature>
<protein>
    <submittedName>
        <fullName evidence="2">Uncharacterized protein</fullName>
    </submittedName>
</protein>
<dbReference type="AlphaFoldDB" id="A0A3N4PSC1"/>
<dbReference type="EMBL" id="RPDH01000002">
    <property type="protein sequence ID" value="RPE07901.1"/>
    <property type="molecule type" value="Genomic_DNA"/>
</dbReference>
<evidence type="ECO:0000256" key="1">
    <source>
        <dbReference type="SAM" id="Phobius"/>
    </source>
</evidence>
<keyword evidence="1" id="KW-0812">Transmembrane</keyword>
<organism evidence="2 3">
    <name type="scientific">Chitinophaga lutea</name>
    <dbReference type="NCBI Taxonomy" id="2488634"/>
    <lineage>
        <taxon>Bacteria</taxon>
        <taxon>Pseudomonadati</taxon>
        <taxon>Bacteroidota</taxon>
        <taxon>Chitinophagia</taxon>
        <taxon>Chitinophagales</taxon>
        <taxon>Chitinophagaceae</taxon>
        <taxon>Chitinophaga</taxon>
    </lineage>
</organism>
<feature type="transmembrane region" description="Helical" evidence="1">
    <location>
        <begin position="133"/>
        <end position="152"/>
    </location>
</feature>
<sequence length="169" mass="19412">MEKTELIQHFQLWTRGEIEQGKWMIMTAVLFIPVVALLFKSSEMSLGQGMAIPISFLLAVNLCYGTYLLSVRGTDVQKLQEQIKKHPAQVFKVEYKKVQKDNNIYKILRLTWVVLGAIFALSSLFFLKEYYKGISLGFAVLCMGLLVVDTFLHNRNIHLLDGLEHTMQQ</sequence>
<feature type="transmembrane region" description="Helical" evidence="1">
    <location>
        <begin position="51"/>
        <end position="69"/>
    </location>
</feature>
<feature type="transmembrane region" description="Helical" evidence="1">
    <location>
        <begin position="107"/>
        <end position="127"/>
    </location>
</feature>
<keyword evidence="1" id="KW-0472">Membrane</keyword>
<accession>A0A3N4PSC1</accession>
<dbReference type="Proteomes" id="UP000278351">
    <property type="component" value="Unassembled WGS sequence"/>
</dbReference>
<evidence type="ECO:0000313" key="2">
    <source>
        <dbReference type="EMBL" id="RPE07901.1"/>
    </source>
</evidence>
<dbReference type="OrthoDB" id="981489at2"/>